<name>A0A386ZCU5_9NOCA</name>
<dbReference type="OrthoDB" id="4568724at2"/>
<dbReference type="Gene3D" id="3.40.50.1820">
    <property type="entry name" value="alpha/beta hydrolase"/>
    <property type="match status" value="1"/>
</dbReference>
<dbReference type="GO" id="GO:0016787">
    <property type="term" value="F:hydrolase activity"/>
    <property type="evidence" value="ECO:0007669"/>
    <property type="project" value="UniProtKB-KW"/>
</dbReference>
<evidence type="ECO:0000313" key="3">
    <source>
        <dbReference type="Proteomes" id="UP000267164"/>
    </source>
</evidence>
<dbReference type="AlphaFoldDB" id="A0A386ZCU5"/>
<protein>
    <submittedName>
        <fullName evidence="2">Alpha/beta hydrolase</fullName>
    </submittedName>
</protein>
<dbReference type="EMBL" id="CP032568">
    <property type="protein sequence ID" value="AYF75491.1"/>
    <property type="molecule type" value="Genomic_DNA"/>
</dbReference>
<dbReference type="InterPro" id="IPR029058">
    <property type="entry name" value="AB_hydrolase_fold"/>
</dbReference>
<keyword evidence="3" id="KW-1185">Reference proteome</keyword>
<proteinExistence type="predicted"/>
<dbReference type="SUPFAM" id="SSF53474">
    <property type="entry name" value="alpha/beta-Hydrolases"/>
    <property type="match status" value="1"/>
</dbReference>
<evidence type="ECO:0000256" key="1">
    <source>
        <dbReference type="SAM" id="SignalP"/>
    </source>
</evidence>
<dbReference type="RefSeq" id="WP_120738053.1">
    <property type="nucleotide sequence ID" value="NZ_CP032568.1"/>
</dbReference>
<keyword evidence="1" id="KW-0732">Signal</keyword>
<evidence type="ECO:0000313" key="2">
    <source>
        <dbReference type="EMBL" id="AYF75491.1"/>
    </source>
</evidence>
<reference evidence="2 3" key="1">
    <citation type="submission" date="2018-09" db="EMBL/GenBank/DDBJ databases">
        <title>Nocardia yunnanensis sp. nov., an actinomycete isolated from a soil sample.</title>
        <authorList>
            <person name="Zhang J."/>
        </authorList>
    </citation>
    <scope>NUCLEOTIDE SEQUENCE [LARGE SCALE GENOMIC DNA]</scope>
    <source>
        <strain evidence="2 3">CFHS0054</strain>
    </source>
</reference>
<dbReference type="Proteomes" id="UP000267164">
    <property type="component" value="Chromosome"/>
</dbReference>
<gene>
    <name evidence="2" type="ORF">D7D52_18360</name>
</gene>
<feature type="signal peptide" evidence="1">
    <location>
        <begin position="1"/>
        <end position="26"/>
    </location>
</feature>
<accession>A0A386ZCU5</accession>
<feature type="chain" id="PRO_5017199943" evidence="1">
    <location>
        <begin position="27"/>
        <end position="319"/>
    </location>
</feature>
<keyword evidence="2" id="KW-0378">Hydrolase</keyword>
<sequence length="319" mass="33557">MPIRRLLTLAAALGFCFVLPTPAAHAATVTKVSNQVDIRCAFTTLHQSSDWYFPAGTPTGLLWLQHGFSSANDSVADTAQKFAERGFLVFAPTLPTANALGCTLENLGNNTDFLDNVADLFGKSADPGDKLGRSFADAKTKAGRTDVAMPTTMVFAGHSAGGEAVPYVTQQLRSKYPSVFAGVRGLVLFDPVKSFIGNNLSSSMNHLRNAALPVLLISAPPYSCNRNGSGTDTVLQYTSGLPFRGVRLTTGAHIDVEAGSAPDPDKIACGTPQDRNVSALQTLATAWASDFVSGAKTADDYPGGAYYEGLRTSGVLSTL</sequence>
<dbReference type="KEGG" id="nyu:D7D52_18360"/>
<organism evidence="2 3">
    <name type="scientific">Nocardia yunnanensis</name>
    <dbReference type="NCBI Taxonomy" id="2382165"/>
    <lineage>
        <taxon>Bacteria</taxon>
        <taxon>Bacillati</taxon>
        <taxon>Actinomycetota</taxon>
        <taxon>Actinomycetes</taxon>
        <taxon>Mycobacteriales</taxon>
        <taxon>Nocardiaceae</taxon>
        <taxon>Nocardia</taxon>
    </lineage>
</organism>